<evidence type="ECO:0000256" key="1">
    <source>
        <dbReference type="ARBA" id="ARBA00023002"/>
    </source>
</evidence>
<proteinExistence type="predicted"/>
<protein>
    <submittedName>
        <fullName evidence="2">2,3-diketo-L-gulonate reductase</fullName>
    </submittedName>
</protein>
<dbReference type="PANTHER" id="PTHR11091">
    <property type="entry name" value="OXIDOREDUCTASE-RELATED"/>
    <property type="match status" value="1"/>
</dbReference>
<comment type="caution">
    <text evidence="2">The sequence shown here is derived from an EMBL/GenBank/DDBJ whole genome shotgun (WGS) entry which is preliminary data.</text>
</comment>
<evidence type="ECO:0000313" key="3">
    <source>
        <dbReference type="Proteomes" id="UP000321513"/>
    </source>
</evidence>
<gene>
    <name evidence="2" type="primary">dlgD</name>
    <name evidence="2" type="ORF">SAE01_26910</name>
</gene>
<dbReference type="EMBL" id="BJYT01000009">
    <property type="protein sequence ID" value="GEO10195.1"/>
    <property type="molecule type" value="Genomic_DNA"/>
</dbReference>
<dbReference type="AlphaFoldDB" id="A0A512BE74"/>
<organism evidence="2 3">
    <name type="scientific">Segetibacter aerophilus</name>
    <dbReference type="NCBI Taxonomy" id="670293"/>
    <lineage>
        <taxon>Bacteria</taxon>
        <taxon>Pseudomonadati</taxon>
        <taxon>Bacteroidota</taxon>
        <taxon>Chitinophagia</taxon>
        <taxon>Chitinophagales</taxon>
        <taxon>Chitinophagaceae</taxon>
        <taxon>Segetibacter</taxon>
    </lineage>
</organism>
<sequence length="343" mass="37388">MSETNTASKPEMKYVSAEEMERQFYAILVKEGMKEDKAATCAKVFTENSVDGVYTHGVNRFPRFVQYIKDKHVVTDAEPVLKGTFGAVEQWDGQSGPGITNALFCTERVKEIARKSGIGCVAIGNTNHWMRGGTYGWQAAKDGFAFICWTNTIANMPSWGAKDNRLGNNPLIFAVPFEEEAIVLDMAMSQFSFGKIELMKMQGEALPVAGGFDKSGQLSTDPVAITESGLLLPIGYWKGSGLSLLLDILAAILSGGLATNEISKLPAEINVSQVFIAIDLSKLHNTSAIRQALQNVIEDYKSAVPAEGKSVRYPGEGVVKTRKENLKKGIPVNVQVWNEILSL</sequence>
<dbReference type="Gene3D" id="1.10.1530.10">
    <property type="match status" value="1"/>
</dbReference>
<dbReference type="InterPro" id="IPR043143">
    <property type="entry name" value="Mal/L-sulf/L-lact_DH-like_NADP"/>
</dbReference>
<dbReference type="GO" id="GO:0016491">
    <property type="term" value="F:oxidoreductase activity"/>
    <property type="evidence" value="ECO:0007669"/>
    <property type="project" value="UniProtKB-KW"/>
</dbReference>
<dbReference type="PANTHER" id="PTHR11091:SF3">
    <property type="entry name" value="2,3-DIKETO-L-GULONATE REDUCTASE"/>
    <property type="match status" value="1"/>
</dbReference>
<keyword evidence="3" id="KW-1185">Reference proteome</keyword>
<dbReference type="InterPro" id="IPR043144">
    <property type="entry name" value="Mal/L-sulf/L-lact_DH-like_ah"/>
</dbReference>
<dbReference type="Proteomes" id="UP000321513">
    <property type="component" value="Unassembled WGS sequence"/>
</dbReference>
<dbReference type="Gene3D" id="3.30.1370.60">
    <property type="entry name" value="Hypothetical oxidoreductase yiak, domain 2"/>
    <property type="match status" value="1"/>
</dbReference>
<dbReference type="Pfam" id="PF02615">
    <property type="entry name" value="Ldh_2"/>
    <property type="match status" value="1"/>
</dbReference>
<dbReference type="InterPro" id="IPR003767">
    <property type="entry name" value="Malate/L-lactate_DH-like"/>
</dbReference>
<dbReference type="NCBIfam" id="NF009750">
    <property type="entry name" value="PRK13260.1"/>
    <property type="match status" value="1"/>
</dbReference>
<reference evidence="2 3" key="1">
    <citation type="submission" date="2019-07" db="EMBL/GenBank/DDBJ databases">
        <title>Whole genome shotgun sequence of Segetibacter aerophilus NBRC 106135.</title>
        <authorList>
            <person name="Hosoyama A."/>
            <person name="Uohara A."/>
            <person name="Ohji S."/>
            <person name="Ichikawa N."/>
        </authorList>
    </citation>
    <scope>NUCLEOTIDE SEQUENCE [LARGE SCALE GENOMIC DNA]</scope>
    <source>
        <strain evidence="2 3">NBRC 106135</strain>
    </source>
</reference>
<dbReference type="InterPro" id="IPR036111">
    <property type="entry name" value="Mal/L-sulfo/L-lacto_DH-like_sf"/>
</dbReference>
<evidence type="ECO:0000313" key="2">
    <source>
        <dbReference type="EMBL" id="GEO10195.1"/>
    </source>
</evidence>
<dbReference type="RefSeq" id="WP_246113237.1">
    <property type="nucleotide sequence ID" value="NZ_BJYT01000009.1"/>
</dbReference>
<keyword evidence="1" id="KW-0560">Oxidoreductase</keyword>
<dbReference type="SUPFAM" id="SSF89733">
    <property type="entry name" value="L-sulfolactate dehydrogenase-like"/>
    <property type="match status" value="1"/>
</dbReference>
<name>A0A512BE74_9BACT</name>
<accession>A0A512BE74</accession>